<accession>A0AA37FBE4</accession>
<reference evidence="2" key="2">
    <citation type="submission" date="2022-09" db="EMBL/GenBank/DDBJ databases">
        <authorList>
            <person name="Sun Q."/>
            <person name="Ohkuma M."/>
        </authorList>
    </citation>
    <scope>NUCLEOTIDE SEQUENCE</scope>
    <source>
        <strain evidence="2">JCM 13583</strain>
    </source>
</reference>
<dbReference type="EMBL" id="BMNY01000002">
    <property type="protein sequence ID" value="GGM76089.1"/>
    <property type="molecule type" value="Genomic_DNA"/>
</dbReference>
<evidence type="ECO:0000313" key="3">
    <source>
        <dbReference type="Proteomes" id="UP000632195"/>
    </source>
</evidence>
<name>A0AA37FBE4_9ARCH</name>
<dbReference type="InterPro" id="IPR007159">
    <property type="entry name" value="SpoVT-AbrB_dom"/>
</dbReference>
<reference evidence="2" key="1">
    <citation type="journal article" date="2014" name="Int. J. Syst. Evol. Microbiol.">
        <title>Complete genome sequence of Corynebacterium casei LMG S-19264T (=DSM 44701T), isolated from a smear-ripened cheese.</title>
        <authorList>
            <consortium name="US DOE Joint Genome Institute (JGI-PGF)"/>
            <person name="Walter F."/>
            <person name="Albersmeier A."/>
            <person name="Kalinowski J."/>
            <person name="Ruckert C."/>
        </authorList>
    </citation>
    <scope>NUCLEOTIDE SEQUENCE</scope>
    <source>
        <strain evidence="2">JCM 13583</strain>
    </source>
</reference>
<dbReference type="AlphaFoldDB" id="A0AA37FBE4"/>
<dbReference type="Pfam" id="PF04014">
    <property type="entry name" value="MazE_antitoxin"/>
    <property type="match status" value="1"/>
</dbReference>
<evidence type="ECO:0000259" key="1">
    <source>
        <dbReference type="Pfam" id="PF04014"/>
    </source>
</evidence>
<feature type="domain" description="SpoVT-AbrB" evidence="1">
    <location>
        <begin position="11"/>
        <end position="43"/>
    </location>
</feature>
<comment type="caution">
    <text evidence="2">The sequence shown here is derived from an EMBL/GenBank/DDBJ whole genome shotgun (WGS) entry which is preliminary data.</text>
</comment>
<evidence type="ECO:0000313" key="2">
    <source>
        <dbReference type="EMBL" id="GGM76089.1"/>
    </source>
</evidence>
<gene>
    <name evidence="2" type="ORF">GCM10007108_12570</name>
</gene>
<dbReference type="Proteomes" id="UP000632195">
    <property type="component" value="Unassembled WGS sequence"/>
</dbReference>
<organism evidence="2 3">
    <name type="scientific">Thermogymnomonas acidicola</name>
    <dbReference type="NCBI Taxonomy" id="399579"/>
    <lineage>
        <taxon>Archaea</taxon>
        <taxon>Methanobacteriati</taxon>
        <taxon>Thermoplasmatota</taxon>
        <taxon>Thermoplasmata</taxon>
        <taxon>Thermoplasmatales</taxon>
        <taxon>Thermogymnomonas</taxon>
    </lineage>
</organism>
<dbReference type="Gene3D" id="2.10.260.10">
    <property type="match status" value="1"/>
</dbReference>
<dbReference type="GO" id="GO:0003677">
    <property type="term" value="F:DNA binding"/>
    <property type="evidence" value="ECO:0007669"/>
    <property type="project" value="InterPro"/>
</dbReference>
<protein>
    <recommendedName>
        <fullName evidence="1">SpoVT-AbrB domain-containing protein</fullName>
    </recommendedName>
</protein>
<dbReference type="SUPFAM" id="SSF89447">
    <property type="entry name" value="AbrB/MazE/MraZ-like"/>
    <property type="match status" value="1"/>
</dbReference>
<keyword evidence="3" id="KW-1185">Reference proteome</keyword>
<dbReference type="InterPro" id="IPR037914">
    <property type="entry name" value="SpoVT-AbrB_sf"/>
</dbReference>
<sequence>MVDVAHVSKRGSSLRITLPRKVAERLKIEPGDILGFYTDGEVIFLERMQ</sequence>
<proteinExistence type="predicted"/>